<keyword evidence="4 6" id="KW-0238">DNA-binding</keyword>
<evidence type="ECO:0000313" key="8">
    <source>
        <dbReference type="Proteomes" id="UP000037084"/>
    </source>
</evidence>
<accession>A0A0L8MGR1</accession>
<comment type="similarity">
    <text evidence="2 6">Belongs to the transposase mutator family.</text>
</comment>
<reference evidence="8" key="1">
    <citation type="submission" date="2015-07" db="EMBL/GenBank/DDBJ databases">
        <authorList>
            <consortium name="Consortium for Microbial Forensics and Genomics (microFORGE)"/>
            <person name="Knight B.M."/>
            <person name="Roberts D.P."/>
            <person name="Lin D."/>
            <person name="Hari K."/>
            <person name="Fletcher J."/>
            <person name="Melcher U."/>
            <person name="Blagden T."/>
            <person name="Winegar R.A."/>
        </authorList>
    </citation>
    <scope>NUCLEOTIDE SEQUENCE [LARGE SCALE GENOMIC DNA]</scope>
    <source>
        <strain evidence="8">NRRL B-1447</strain>
    </source>
</reference>
<sequence>RRARSVITDVGPVTVRVSRDRGGVFEPQIVEKYRRRLSGVEEVVLSLSGKGVTHGEISSHPAEVYGAGVSKRTISTITDSVMEGMAEWRARPLDRVYPVVFIDCINVKIREGRVADRPVCM</sequence>
<evidence type="ECO:0000256" key="5">
    <source>
        <dbReference type="ARBA" id="ARBA00023172"/>
    </source>
</evidence>
<dbReference type="EMBL" id="LGUV01000249">
    <property type="protein sequence ID" value="KOG49578.1"/>
    <property type="molecule type" value="Genomic_DNA"/>
</dbReference>
<evidence type="ECO:0000256" key="4">
    <source>
        <dbReference type="ARBA" id="ARBA00023125"/>
    </source>
</evidence>
<evidence type="ECO:0000313" key="7">
    <source>
        <dbReference type="EMBL" id="KOG49578.1"/>
    </source>
</evidence>
<comment type="function">
    <text evidence="1 6">Required for the transposition of the insertion element.</text>
</comment>
<evidence type="ECO:0000256" key="1">
    <source>
        <dbReference type="ARBA" id="ARBA00002190"/>
    </source>
</evidence>
<feature type="non-terminal residue" evidence="7">
    <location>
        <position position="121"/>
    </location>
</feature>
<keyword evidence="5 6" id="KW-0233">DNA recombination</keyword>
<comment type="caution">
    <text evidence="7">The sequence shown here is derived from an EMBL/GenBank/DDBJ whole genome shotgun (WGS) entry which is preliminary data.</text>
</comment>
<dbReference type="GO" id="GO:0003677">
    <property type="term" value="F:DNA binding"/>
    <property type="evidence" value="ECO:0007669"/>
    <property type="project" value="UniProtKB-UniRule"/>
</dbReference>
<keyword evidence="3 6" id="KW-0815">Transposition</keyword>
<protein>
    <recommendedName>
        <fullName evidence="6">Mutator family transposase</fullName>
    </recommendedName>
</protein>
<dbReference type="GO" id="GO:0004803">
    <property type="term" value="F:transposase activity"/>
    <property type="evidence" value="ECO:0007669"/>
    <property type="project" value="UniProtKB-UniRule"/>
</dbReference>
<evidence type="ECO:0000256" key="6">
    <source>
        <dbReference type="RuleBase" id="RU365089"/>
    </source>
</evidence>
<gene>
    <name evidence="7" type="ORF">ADK75_19430</name>
</gene>
<evidence type="ECO:0000256" key="2">
    <source>
        <dbReference type="ARBA" id="ARBA00010961"/>
    </source>
</evidence>
<keyword evidence="6" id="KW-0814">Transposable element</keyword>
<organism evidence="7 8">
    <name type="scientific">Streptomyces virginiae</name>
    <name type="common">Streptomyces cinnamonensis</name>
    <dbReference type="NCBI Taxonomy" id="1961"/>
    <lineage>
        <taxon>Bacteria</taxon>
        <taxon>Bacillati</taxon>
        <taxon>Actinomycetota</taxon>
        <taxon>Actinomycetes</taxon>
        <taxon>Kitasatosporales</taxon>
        <taxon>Streptomycetaceae</taxon>
        <taxon>Streptomyces</taxon>
    </lineage>
</organism>
<proteinExistence type="inferred from homology"/>
<dbReference type="PANTHER" id="PTHR33217">
    <property type="entry name" value="TRANSPOSASE FOR INSERTION SEQUENCE ELEMENT IS1081"/>
    <property type="match status" value="1"/>
</dbReference>
<dbReference type="Pfam" id="PF00872">
    <property type="entry name" value="Transposase_mut"/>
    <property type="match status" value="1"/>
</dbReference>
<dbReference type="GO" id="GO:0006313">
    <property type="term" value="P:DNA transposition"/>
    <property type="evidence" value="ECO:0007669"/>
    <property type="project" value="UniProtKB-UniRule"/>
</dbReference>
<feature type="non-terminal residue" evidence="7">
    <location>
        <position position="1"/>
    </location>
</feature>
<dbReference type="RefSeq" id="WP_199917983.1">
    <property type="nucleotide sequence ID" value="NZ_LGUV01000249.1"/>
</dbReference>
<name>A0A0L8MGR1_STRVG</name>
<evidence type="ECO:0000256" key="3">
    <source>
        <dbReference type="ARBA" id="ARBA00022578"/>
    </source>
</evidence>
<dbReference type="AlphaFoldDB" id="A0A0L8MGR1"/>
<dbReference type="Proteomes" id="UP000037084">
    <property type="component" value="Unassembled WGS sequence"/>
</dbReference>
<dbReference type="InterPro" id="IPR001207">
    <property type="entry name" value="Transposase_mutator"/>
</dbReference>
<dbReference type="PANTHER" id="PTHR33217:SF8">
    <property type="entry name" value="MUTATOR FAMILY TRANSPOSASE"/>
    <property type="match status" value="1"/>
</dbReference>